<sequence>MIRNQIEMDKILDNSLYYDQIDKLMSCGIEKNKLIEQINSGIFDRLNTISKQIFSDFELYLTPLRYLHILKIVLIYLEESELALCGIHKEDIENFIGSIFKEQYERIVVDARLYFANELSEIFVKLL</sequence>
<protein>
    <submittedName>
        <fullName evidence="1">Uncharacterized protein</fullName>
    </submittedName>
</protein>
<reference evidence="1 2" key="1">
    <citation type="submission" date="2020-05" db="EMBL/GenBank/DDBJ databases">
        <title>Complete genome of Clostridium estertheticum subspecies estertheticum, isolated from Vacuum packed lamb meat from New Zealand imported to Switzerland.</title>
        <authorList>
            <person name="Wambui J."/>
            <person name="Stevens M.J.A."/>
            <person name="Stephan R."/>
        </authorList>
    </citation>
    <scope>NUCLEOTIDE SEQUENCE [LARGE SCALE GENOMIC DNA]</scope>
    <source>
        <strain evidence="1 2">CEST001</strain>
    </source>
</reference>
<proteinExistence type="predicted"/>
<dbReference type="Proteomes" id="UP000531659">
    <property type="component" value="Unassembled WGS sequence"/>
</dbReference>
<organism evidence="1 2">
    <name type="scientific">Clostridium estertheticum</name>
    <dbReference type="NCBI Taxonomy" id="238834"/>
    <lineage>
        <taxon>Bacteria</taxon>
        <taxon>Bacillati</taxon>
        <taxon>Bacillota</taxon>
        <taxon>Clostridia</taxon>
        <taxon>Eubacteriales</taxon>
        <taxon>Clostridiaceae</taxon>
        <taxon>Clostridium</taxon>
    </lineage>
</organism>
<dbReference type="EMBL" id="JABEYB010000007">
    <property type="protein sequence ID" value="NNU76344.1"/>
    <property type="molecule type" value="Genomic_DNA"/>
</dbReference>
<comment type="caution">
    <text evidence="1">The sequence shown here is derived from an EMBL/GenBank/DDBJ whole genome shotgun (WGS) entry which is preliminary data.</text>
</comment>
<dbReference type="RefSeq" id="WP_171297034.1">
    <property type="nucleotide sequence ID" value="NZ_JABEYB010000007.1"/>
</dbReference>
<accession>A0A7Y3SW06</accession>
<dbReference type="AlphaFoldDB" id="A0A7Y3SW06"/>
<evidence type="ECO:0000313" key="1">
    <source>
        <dbReference type="EMBL" id="NNU76344.1"/>
    </source>
</evidence>
<evidence type="ECO:0000313" key="2">
    <source>
        <dbReference type="Proteomes" id="UP000531659"/>
    </source>
</evidence>
<name>A0A7Y3SW06_9CLOT</name>
<gene>
    <name evidence="1" type="ORF">HLQ16_10415</name>
</gene>